<dbReference type="RefSeq" id="WP_127002430.1">
    <property type="nucleotide sequence ID" value="NZ_CP034346.1"/>
</dbReference>
<accession>A0A3Q9IBI4</accession>
<reference evidence="4" key="1">
    <citation type="submission" date="2018-12" db="EMBL/GenBank/DDBJ databases">
        <title>Complete genome sequence of Paenibacillus sp. MBLB1234.</title>
        <authorList>
            <person name="Nam Y.-D."/>
            <person name="Kang J."/>
            <person name="Chung W.-H."/>
            <person name="Park Y.S."/>
        </authorList>
    </citation>
    <scope>NUCLEOTIDE SEQUENCE [LARGE SCALE GENOMIC DNA]</scope>
    <source>
        <strain evidence="4">MBLB1234</strain>
    </source>
</reference>
<evidence type="ECO:0000313" key="4">
    <source>
        <dbReference type="Proteomes" id="UP000270678"/>
    </source>
</evidence>
<keyword evidence="1" id="KW-0472">Membrane</keyword>
<feature type="transmembrane region" description="Helical" evidence="1">
    <location>
        <begin position="16"/>
        <end position="35"/>
    </location>
</feature>
<dbReference type="Pfam" id="PF02517">
    <property type="entry name" value="Rce1-like"/>
    <property type="match status" value="1"/>
</dbReference>
<keyword evidence="4" id="KW-1185">Reference proteome</keyword>
<organism evidence="3 4">
    <name type="scientific">Paenibacillus lutimineralis</name>
    <dbReference type="NCBI Taxonomy" id="2707005"/>
    <lineage>
        <taxon>Bacteria</taxon>
        <taxon>Bacillati</taxon>
        <taxon>Bacillota</taxon>
        <taxon>Bacilli</taxon>
        <taxon>Bacillales</taxon>
        <taxon>Paenibacillaceae</taxon>
        <taxon>Paenibacillus</taxon>
    </lineage>
</organism>
<gene>
    <name evidence="3" type="ORF">EI981_23670</name>
</gene>
<dbReference type="EMBL" id="CP034346">
    <property type="protein sequence ID" value="AZS17144.1"/>
    <property type="molecule type" value="Genomic_DNA"/>
</dbReference>
<dbReference type="GO" id="GO:0080120">
    <property type="term" value="P:CAAX-box protein maturation"/>
    <property type="evidence" value="ECO:0007669"/>
    <property type="project" value="UniProtKB-ARBA"/>
</dbReference>
<feature type="transmembrane region" description="Helical" evidence="1">
    <location>
        <begin position="450"/>
        <end position="468"/>
    </location>
</feature>
<feature type="transmembrane region" description="Helical" evidence="1">
    <location>
        <begin position="290"/>
        <end position="308"/>
    </location>
</feature>
<dbReference type="GO" id="GO:0006508">
    <property type="term" value="P:proteolysis"/>
    <property type="evidence" value="ECO:0007669"/>
    <property type="project" value="UniProtKB-KW"/>
</dbReference>
<proteinExistence type="predicted"/>
<dbReference type="OrthoDB" id="2675631at2"/>
<evidence type="ECO:0000256" key="1">
    <source>
        <dbReference type="SAM" id="Phobius"/>
    </source>
</evidence>
<keyword evidence="3" id="KW-0482">Metalloprotease</keyword>
<dbReference type="GO" id="GO:0008237">
    <property type="term" value="F:metallopeptidase activity"/>
    <property type="evidence" value="ECO:0007669"/>
    <property type="project" value="UniProtKB-KW"/>
</dbReference>
<dbReference type="InterPro" id="IPR003675">
    <property type="entry name" value="Rce1/LyrA-like_dom"/>
</dbReference>
<protein>
    <submittedName>
        <fullName evidence="3">CPBP family intramembrane metalloprotease</fullName>
    </submittedName>
</protein>
<dbReference type="AlphaFoldDB" id="A0A3Q9IBI4"/>
<evidence type="ECO:0000259" key="2">
    <source>
        <dbReference type="Pfam" id="PF02517"/>
    </source>
</evidence>
<keyword evidence="1" id="KW-1133">Transmembrane helix</keyword>
<sequence>MQTSKNSPGILLKPKALWILAAIGLVLFIVLQLWLPSVNEPEQQLSKTISKDQARQAAASFAQTELGINGNFQNAHVTYDTKPELFGYLTKENLVGKYSKSYGKQFPYDVFHVTFTDPDDILSLLSIDINMQEGNVVAFEKVISTSNATKQTLLDYGRENTLSLVAREGDISLTDKEQLVRPYLKTLGVSEADLKLATTEGQYGLLYELPNYEIGQSQAQIQFHFEYGAVASMETKFTVPSSYNDYLSGQKTLAYILTFAGYGLLTFVLAILAIVYSIVTRAYTSFKRGLLLASLYFVLSMVGAINMLPYLQKDSLSSSILILSFVIQGVVTLLLSGSIYVSLVGGDALWRQKGRILWPRAKEPGYGRHVLTAMTNGYAWALILLGVQSVIFLALENTIHTWSTTDASQSTYNMLLPLLFPLLAWVAGIGEEAVYRLFGIAMLKKMFRSTFVASLITSLIWAFGHTLYPIYPVISRPIELMFIGLLFSFVFLRYGFITAVFSHVIFDTILMSISLMVMGGGLNIAAGLFYLVLPAIVGYLIYRFNPAYKERPISPTKKEEPFIPAPHPEANQ</sequence>
<dbReference type="KEGG" id="plut:EI981_23670"/>
<keyword evidence="1" id="KW-0812">Transmembrane</keyword>
<feature type="transmembrane region" description="Helical" evidence="1">
    <location>
        <begin position="320"/>
        <end position="350"/>
    </location>
</feature>
<feature type="transmembrane region" description="Helical" evidence="1">
    <location>
        <begin position="370"/>
        <end position="395"/>
    </location>
</feature>
<feature type="transmembrane region" description="Helical" evidence="1">
    <location>
        <begin position="253"/>
        <end position="278"/>
    </location>
</feature>
<dbReference type="Proteomes" id="UP000270678">
    <property type="component" value="Chromosome"/>
</dbReference>
<feature type="transmembrane region" description="Helical" evidence="1">
    <location>
        <begin position="524"/>
        <end position="542"/>
    </location>
</feature>
<feature type="domain" description="CAAX prenyl protease 2/Lysostaphin resistance protein A-like" evidence="2">
    <location>
        <begin position="416"/>
        <end position="508"/>
    </location>
</feature>
<evidence type="ECO:0000313" key="3">
    <source>
        <dbReference type="EMBL" id="AZS17144.1"/>
    </source>
</evidence>
<dbReference type="GO" id="GO:0004175">
    <property type="term" value="F:endopeptidase activity"/>
    <property type="evidence" value="ECO:0007669"/>
    <property type="project" value="UniProtKB-ARBA"/>
</dbReference>
<name>A0A3Q9IBI4_9BACL</name>
<feature type="transmembrane region" description="Helical" evidence="1">
    <location>
        <begin position="415"/>
        <end position="438"/>
    </location>
</feature>
<keyword evidence="3" id="KW-0378">Hydrolase</keyword>
<keyword evidence="3" id="KW-0645">Protease</keyword>